<feature type="chain" id="PRO_5046928031" evidence="2">
    <location>
        <begin position="20"/>
        <end position="183"/>
    </location>
</feature>
<keyword evidence="3" id="KW-0449">Lipoprotein</keyword>
<proteinExistence type="predicted"/>
<accession>A0ABM8V2T5</accession>
<feature type="region of interest" description="Disordered" evidence="1">
    <location>
        <begin position="163"/>
        <end position="183"/>
    </location>
</feature>
<reference evidence="3 4" key="1">
    <citation type="submission" date="2021-04" db="EMBL/GenBank/DDBJ databases">
        <authorList>
            <person name="Rakotoarivonina H."/>
        </authorList>
    </citation>
    <scope>NUCLEOTIDE SEQUENCE [LARGE SCALE GENOMIC DNA]</scope>
    <source>
        <strain evidence="3 4">XE</strain>
    </source>
</reference>
<name>A0ABM8V2T5_THEXY</name>
<sequence length="183" mass="19972">MTKRFAWCLVVSLCIMAAAGCGRQTGNEQTSPPPGADGVQTRNAQEMQKLEIDDPAAVARHLETLAKNIPGVQDARCVVFGNTAVVGIDVDEKLDRSRVGTIKYSVAEAFRKDPYGIDAFVTADMDLNERIREIRADIQAGHPVAGFVEELTDIIGRIMPQLPRDVELKDPPETEAPKTDGRL</sequence>
<dbReference type="InterPro" id="IPR019076">
    <property type="entry name" value="Spore_lipoprot_YhcN/YlaJ-like"/>
</dbReference>
<gene>
    <name evidence="3" type="primary">txxe 1544-ylaJ</name>
    <name evidence="3" type="ORF">TXXE_07085</name>
</gene>
<feature type="compositionally biased region" description="Basic and acidic residues" evidence="1">
    <location>
        <begin position="164"/>
        <end position="183"/>
    </location>
</feature>
<dbReference type="NCBIfam" id="TIGR02898">
    <property type="entry name" value="spore_YhcN_YlaJ"/>
    <property type="match status" value="1"/>
</dbReference>
<keyword evidence="2" id="KW-0732">Signal</keyword>
<protein>
    <submittedName>
        <fullName evidence="3">Sporulation lipoprotein, YhcN/YlaJ family</fullName>
    </submittedName>
</protein>
<evidence type="ECO:0000313" key="4">
    <source>
        <dbReference type="Proteomes" id="UP000681526"/>
    </source>
</evidence>
<dbReference type="InterPro" id="IPR014247">
    <property type="entry name" value="Spore_lipoprot_YhcN/YlaJ"/>
</dbReference>
<organism evidence="3 4">
    <name type="scientific">Thermobacillus xylanilyticus</name>
    <dbReference type="NCBI Taxonomy" id="76633"/>
    <lineage>
        <taxon>Bacteria</taxon>
        <taxon>Bacillati</taxon>
        <taxon>Bacillota</taxon>
        <taxon>Bacilli</taxon>
        <taxon>Bacillales</taxon>
        <taxon>Paenibacillaceae</taxon>
        <taxon>Thermobacillus</taxon>
    </lineage>
</organism>
<dbReference type="Pfam" id="PF09580">
    <property type="entry name" value="Spore_YhcN_YlaJ"/>
    <property type="match status" value="1"/>
</dbReference>
<dbReference type="Proteomes" id="UP000681526">
    <property type="component" value="Unassembled WGS sequence"/>
</dbReference>
<dbReference type="PROSITE" id="PS51257">
    <property type="entry name" value="PROKAR_LIPOPROTEIN"/>
    <property type="match status" value="1"/>
</dbReference>
<dbReference type="RefSeq" id="WP_015255192.1">
    <property type="nucleotide sequence ID" value="NZ_CAJRAY010000032.1"/>
</dbReference>
<comment type="caution">
    <text evidence="3">The sequence shown here is derived from an EMBL/GenBank/DDBJ whole genome shotgun (WGS) entry which is preliminary data.</text>
</comment>
<evidence type="ECO:0000256" key="2">
    <source>
        <dbReference type="SAM" id="SignalP"/>
    </source>
</evidence>
<evidence type="ECO:0000313" key="3">
    <source>
        <dbReference type="EMBL" id="CAG5083646.1"/>
    </source>
</evidence>
<keyword evidence="4" id="KW-1185">Reference proteome</keyword>
<feature type="signal peptide" evidence="2">
    <location>
        <begin position="1"/>
        <end position="19"/>
    </location>
</feature>
<dbReference type="EMBL" id="CAJRAY010000032">
    <property type="protein sequence ID" value="CAG5083646.1"/>
    <property type="molecule type" value="Genomic_DNA"/>
</dbReference>
<evidence type="ECO:0000256" key="1">
    <source>
        <dbReference type="SAM" id="MobiDB-lite"/>
    </source>
</evidence>